<accession>A0A6M3K9C4</accession>
<reference evidence="1" key="1">
    <citation type="submission" date="2020-03" db="EMBL/GenBank/DDBJ databases">
        <title>The deep terrestrial virosphere.</title>
        <authorList>
            <person name="Holmfeldt K."/>
            <person name="Nilsson E."/>
            <person name="Simone D."/>
            <person name="Lopez-Fernandez M."/>
            <person name="Wu X."/>
            <person name="de Brujin I."/>
            <person name="Lundin D."/>
            <person name="Andersson A."/>
            <person name="Bertilsson S."/>
            <person name="Dopson M."/>
        </authorList>
    </citation>
    <scope>NUCLEOTIDE SEQUENCE</scope>
    <source>
        <strain evidence="1">MM415A01084</strain>
    </source>
</reference>
<proteinExistence type="predicted"/>
<name>A0A6M3K9C4_9ZZZZ</name>
<dbReference type="AlphaFoldDB" id="A0A6M3K9C4"/>
<evidence type="ECO:0000313" key="1">
    <source>
        <dbReference type="EMBL" id="QJA78318.1"/>
    </source>
</evidence>
<gene>
    <name evidence="1" type="ORF">MM415A01084_0015</name>
</gene>
<dbReference type="EMBL" id="MT142331">
    <property type="protein sequence ID" value="QJA78318.1"/>
    <property type="molecule type" value="Genomic_DNA"/>
</dbReference>
<sequence>MTTPSGLPGERRFQVIWWWREWRDWRPWFEVWRPDPESDWRYIYRWSMTFGPLEVRRWETDLKPGVPHERD</sequence>
<organism evidence="1">
    <name type="scientific">viral metagenome</name>
    <dbReference type="NCBI Taxonomy" id="1070528"/>
    <lineage>
        <taxon>unclassified sequences</taxon>
        <taxon>metagenomes</taxon>
        <taxon>organismal metagenomes</taxon>
    </lineage>
</organism>
<protein>
    <submittedName>
        <fullName evidence="1">Uncharacterized protein</fullName>
    </submittedName>
</protein>